<comment type="caution">
    <text evidence="3">The sequence shown here is derived from an EMBL/GenBank/DDBJ whole genome shotgun (WGS) entry which is preliminary data.</text>
</comment>
<dbReference type="SUPFAM" id="SSF64167">
    <property type="entry name" value="SurE-like"/>
    <property type="match status" value="1"/>
</dbReference>
<reference evidence="3 4" key="1">
    <citation type="submission" date="2016-07" db="EMBL/GenBank/DDBJ databases">
        <title>Pervasive Adenine N6-methylation of Active Genes in Fungi.</title>
        <authorList>
            <consortium name="DOE Joint Genome Institute"/>
            <person name="Mondo S.J."/>
            <person name="Dannebaum R.O."/>
            <person name="Kuo R.C."/>
            <person name="Labutti K."/>
            <person name="Haridas S."/>
            <person name="Kuo A."/>
            <person name="Salamov A."/>
            <person name="Ahrendt S.R."/>
            <person name="Lipzen A."/>
            <person name="Sullivan W."/>
            <person name="Andreopoulos W.B."/>
            <person name="Clum A."/>
            <person name="Lindquist E."/>
            <person name="Daum C."/>
            <person name="Ramamoorthy G.K."/>
            <person name="Gryganskyi A."/>
            <person name="Culley D."/>
            <person name="Magnuson J.K."/>
            <person name="James T.Y."/>
            <person name="O'Malley M.A."/>
            <person name="Stajich J.E."/>
            <person name="Spatafora J.W."/>
            <person name="Visel A."/>
            <person name="Grigoriev I.V."/>
        </authorList>
    </citation>
    <scope>NUCLEOTIDE SEQUENCE [LARGE SCALE GENOMIC DNA]</scope>
    <source>
        <strain evidence="3 4">62-1032</strain>
    </source>
</reference>
<dbReference type="PANTHER" id="PTHR47551">
    <property type="entry name" value="TUBULIN--TYROSINE LIGASE PBY1-RELATED"/>
    <property type="match status" value="1"/>
</dbReference>
<dbReference type="InterPro" id="IPR027746">
    <property type="entry name" value="TTL"/>
</dbReference>
<proteinExistence type="predicted"/>
<dbReference type="InterPro" id="IPR036523">
    <property type="entry name" value="SurE-like_sf"/>
</dbReference>
<name>A0A1Y2FTV3_9BASI</name>
<evidence type="ECO:0000313" key="4">
    <source>
        <dbReference type="Proteomes" id="UP000193467"/>
    </source>
</evidence>
<dbReference type="InParanoid" id="A0A1Y2FTV3"/>
<dbReference type="OrthoDB" id="202825at2759"/>
<evidence type="ECO:0000313" key="3">
    <source>
        <dbReference type="EMBL" id="ORY86724.1"/>
    </source>
</evidence>
<accession>A0A1Y2FTV3</accession>
<keyword evidence="4" id="KW-1185">Reference proteome</keyword>
<dbReference type="Proteomes" id="UP000193467">
    <property type="component" value="Unassembled WGS sequence"/>
</dbReference>
<dbReference type="AlphaFoldDB" id="A0A1Y2FTV3"/>
<feature type="region of interest" description="Disordered" evidence="1">
    <location>
        <begin position="1"/>
        <end position="23"/>
    </location>
</feature>
<gene>
    <name evidence="3" type="ORF">BCR35DRAFT_277560</name>
</gene>
<sequence length="349" mass="36995">MAAPGNSKGRAPRILLTNDDGPPEPGHSPFIYAFAEELARSGWEVKVVVPSSQRSWVSKAYLISQETTGQYYYPRGPDGTQGERTDLPRPLKEGEHVEWILLDGTPATCSNIALHSLYPPGSFDLVITGPNHGQNASTAFALSSGTLGAAMSAAISGVPSIALSWGLMTGYRPPGKDLISAAATASCKVVKRLYELGFGEGENKAQVYSVNVPLMPSILDPSPEVQWTTMALTSYERLFKSISEAPGPHEDEGGPSALPLGANGSAEVKEGDEDRLKIHVDHLTRPLKFVFEPDLTALLNPPASSLKEGTDTHALLGGAISITPIKTAFAAADIPASANVAQTGLKWRL</sequence>
<dbReference type="Gene3D" id="3.40.1210.10">
    <property type="entry name" value="Survival protein SurE-like phosphatase/nucleotidase"/>
    <property type="match status" value="1"/>
</dbReference>
<dbReference type="PANTHER" id="PTHR47551:SF1">
    <property type="entry name" value="TUBULIN--TYROSINE LIGASE PBY1-RELATED"/>
    <property type="match status" value="1"/>
</dbReference>
<dbReference type="NCBIfam" id="TIGR00087">
    <property type="entry name" value="surE"/>
    <property type="match status" value="1"/>
</dbReference>
<protein>
    <submittedName>
        <fullName evidence="3">Survival protein sure-like phosphatase/nucleotidase</fullName>
    </submittedName>
</protein>
<evidence type="ECO:0000259" key="2">
    <source>
        <dbReference type="Pfam" id="PF01975"/>
    </source>
</evidence>
<dbReference type="EMBL" id="MCGR01000014">
    <property type="protein sequence ID" value="ORY86724.1"/>
    <property type="molecule type" value="Genomic_DNA"/>
</dbReference>
<dbReference type="GO" id="GO:0016787">
    <property type="term" value="F:hydrolase activity"/>
    <property type="evidence" value="ECO:0007669"/>
    <property type="project" value="InterPro"/>
</dbReference>
<evidence type="ECO:0000256" key="1">
    <source>
        <dbReference type="SAM" id="MobiDB-lite"/>
    </source>
</evidence>
<dbReference type="STRING" id="106004.A0A1Y2FTV3"/>
<dbReference type="InterPro" id="IPR002828">
    <property type="entry name" value="SurE-like_Pase/nucleotidase"/>
</dbReference>
<dbReference type="GO" id="GO:0000932">
    <property type="term" value="C:P-body"/>
    <property type="evidence" value="ECO:0007669"/>
    <property type="project" value="TreeGrafter"/>
</dbReference>
<feature type="domain" description="Survival protein SurE-like phosphatase/nucleotidase" evidence="2">
    <location>
        <begin position="14"/>
        <end position="235"/>
    </location>
</feature>
<dbReference type="Pfam" id="PF01975">
    <property type="entry name" value="SurE"/>
    <property type="match status" value="1"/>
</dbReference>
<organism evidence="3 4">
    <name type="scientific">Leucosporidium creatinivorum</name>
    <dbReference type="NCBI Taxonomy" id="106004"/>
    <lineage>
        <taxon>Eukaryota</taxon>
        <taxon>Fungi</taxon>
        <taxon>Dikarya</taxon>
        <taxon>Basidiomycota</taxon>
        <taxon>Pucciniomycotina</taxon>
        <taxon>Microbotryomycetes</taxon>
        <taxon>Leucosporidiales</taxon>
        <taxon>Leucosporidium</taxon>
    </lineage>
</organism>